<comment type="caution">
    <text evidence="1">The sequence shown here is derived from an EMBL/GenBank/DDBJ whole genome shotgun (WGS) entry which is preliminary data.</text>
</comment>
<dbReference type="EMBL" id="JACTNG010000010">
    <property type="protein sequence ID" value="MBO1080740.1"/>
    <property type="molecule type" value="Genomic_DNA"/>
</dbReference>
<dbReference type="Proteomes" id="UP001518989">
    <property type="component" value="Unassembled WGS sequence"/>
</dbReference>
<keyword evidence="2" id="KW-1185">Reference proteome</keyword>
<gene>
    <name evidence="1" type="ORF">IAI61_16980</name>
</gene>
<protein>
    <submittedName>
        <fullName evidence="1">Uncharacterized protein</fullName>
    </submittedName>
</protein>
<evidence type="ECO:0000313" key="1">
    <source>
        <dbReference type="EMBL" id="MBO1080740.1"/>
    </source>
</evidence>
<accession>A0ABS3KTE0</accession>
<proteinExistence type="predicted"/>
<evidence type="ECO:0000313" key="2">
    <source>
        <dbReference type="Proteomes" id="UP001518989"/>
    </source>
</evidence>
<organism evidence="1 2">
    <name type="scientific">Roseomonas haemaphysalidis</name>
    <dbReference type="NCBI Taxonomy" id="2768162"/>
    <lineage>
        <taxon>Bacteria</taxon>
        <taxon>Pseudomonadati</taxon>
        <taxon>Pseudomonadota</taxon>
        <taxon>Alphaproteobacteria</taxon>
        <taxon>Acetobacterales</taxon>
        <taxon>Roseomonadaceae</taxon>
        <taxon>Roseomonas</taxon>
    </lineage>
</organism>
<sequence>MRYLLDRLAEPGTLRSLAVMAFALKGIVPDEAAIAGFVDISILLLGVASAMMPDRAAKP</sequence>
<name>A0ABS3KTE0_9PROT</name>
<dbReference type="RefSeq" id="WP_207418922.1">
    <property type="nucleotide sequence ID" value="NZ_CP061177.1"/>
</dbReference>
<reference evidence="1 2" key="1">
    <citation type="submission" date="2020-09" db="EMBL/GenBank/DDBJ databases">
        <title>Roseomonas.</title>
        <authorList>
            <person name="Zhu W."/>
        </authorList>
    </citation>
    <scope>NUCLEOTIDE SEQUENCE [LARGE SCALE GENOMIC DNA]</scope>
    <source>
        <strain evidence="1 2">573</strain>
    </source>
</reference>